<dbReference type="PRINTS" id="PR01438">
    <property type="entry name" value="UNVRSLSTRESS"/>
</dbReference>
<dbReference type="Pfam" id="PF00582">
    <property type="entry name" value="Usp"/>
    <property type="match status" value="1"/>
</dbReference>
<reference evidence="3 4" key="1">
    <citation type="journal article" date="2019" name="Int. J. Syst. Evol. Microbiol.">
        <title>The Global Catalogue of Microorganisms (GCM) 10K type strain sequencing project: providing services to taxonomists for standard genome sequencing and annotation.</title>
        <authorList>
            <consortium name="The Broad Institute Genomics Platform"/>
            <consortium name="The Broad Institute Genome Sequencing Center for Infectious Disease"/>
            <person name="Wu L."/>
            <person name="Ma J."/>
        </authorList>
    </citation>
    <scope>NUCLEOTIDE SEQUENCE [LARGE SCALE GENOMIC DNA]</scope>
    <source>
        <strain evidence="3 4">JCM 6238</strain>
    </source>
</reference>
<comment type="caution">
    <text evidence="3">The sequence shown here is derived from an EMBL/GenBank/DDBJ whole genome shotgun (WGS) entry which is preliminary data.</text>
</comment>
<dbReference type="SUPFAM" id="SSF52402">
    <property type="entry name" value="Adenine nucleotide alpha hydrolases-like"/>
    <property type="match status" value="1"/>
</dbReference>
<sequence length="150" mass="15976">MLVSAEKERPHRRIVVGVDGSASSMAALRWALRQAETTGAEVAAVYAWKYPMSFGAPIPLLPDVDIAAEAGTALAAAIARETAGDSGVRVRRLVVLGDPAAVLLRESERAELLVVGDRGRDEVARAMLGSVSQRCVHHAACPVVVVRERR</sequence>
<dbReference type="InterPro" id="IPR014729">
    <property type="entry name" value="Rossmann-like_a/b/a_fold"/>
</dbReference>
<evidence type="ECO:0000313" key="4">
    <source>
        <dbReference type="Proteomes" id="UP001501584"/>
    </source>
</evidence>
<accession>A0ABN3FAH5</accession>
<evidence type="ECO:0000256" key="1">
    <source>
        <dbReference type="ARBA" id="ARBA00008791"/>
    </source>
</evidence>
<organism evidence="3 4">
    <name type="scientific">Glycomyces rutgersensis</name>
    <dbReference type="NCBI Taxonomy" id="58115"/>
    <lineage>
        <taxon>Bacteria</taxon>
        <taxon>Bacillati</taxon>
        <taxon>Actinomycetota</taxon>
        <taxon>Actinomycetes</taxon>
        <taxon>Glycomycetales</taxon>
        <taxon>Glycomycetaceae</taxon>
        <taxon>Glycomyces</taxon>
    </lineage>
</organism>
<gene>
    <name evidence="3" type="ORF">GCM10010403_13180</name>
</gene>
<dbReference type="PANTHER" id="PTHR46553">
    <property type="entry name" value="ADENINE NUCLEOTIDE ALPHA HYDROLASES-LIKE SUPERFAMILY PROTEIN"/>
    <property type="match status" value="1"/>
</dbReference>
<dbReference type="RefSeq" id="WP_374727685.1">
    <property type="nucleotide sequence ID" value="NZ_BAAASX010000002.1"/>
</dbReference>
<dbReference type="EMBL" id="BAAASX010000002">
    <property type="protein sequence ID" value="GAA2324333.1"/>
    <property type="molecule type" value="Genomic_DNA"/>
</dbReference>
<dbReference type="InterPro" id="IPR006015">
    <property type="entry name" value="Universal_stress_UspA"/>
</dbReference>
<evidence type="ECO:0000259" key="2">
    <source>
        <dbReference type="Pfam" id="PF00582"/>
    </source>
</evidence>
<keyword evidence="4" id="KW-1185">Reference proteome</keyword>
<name>A0ABN3FAH5_9ACTN</name>
<dbReference type="Gene3D" id="3.40.50.620">
    <property type="entry name" value="HUPs"/>
    <property type="match status" value="1"/>
</dbReference>
<comment type="similarity">
    <text evidence="1">Belongs to the universal stress protein A family.</text>
</comment>
<protein>
    <submittedName>
        <fullName evidence="3">Universal stress protein</fullName>
    </submittedName>
</protein>
<dbReference type="InterPro" id="IPR006016">
    <property type="entry name" value="UspA"/>
</dbReference>
<dbReference type="Proteomes" id="UP001501584">
    <property type="component" value="Unassembled WGS sequence"/>
</dbReference>
<dbReference type="CDD" id="cd00293">
    <property type="entry name" value="USP-like"/>
    <property type="match status" value="1"/>
</dbReference>
<evidence type="ECO:0000313" key="3">
    <source>
        <dbReference type="EMBL" id="GAA2324333.1"/>
    </source>
</evidence>
<proteinExistence type="inferred from homology"/>
<feature type="domain" description="UspA" evidence="2">
    <location>
        <begin position="12"/>
        <end position="147"/>
    </location>
</feature>
<dbReference type="PANTHER" id="PTHR46553:SF3">
    <property type="entry name" value="ADENINE NUCLEOTIDE ALPHA HYDROLASES-LIKE SUPERFAMILY PROTEIN"/>
    <property type="match status" value="1"/>
</dbReference>